<evidence type="ECO:0000313" key="5">
    <source>
        <dbReference type="Proteomes" id="UP000717534"/>
    </source>
</evidence>
<dbReference type="Gene3D" id="3.40.50.300">
    <property type="entry name" value="P-loop containing nucleotide triphosphate hydrolases"/>
    <property type="match status" value="1"/>
</dbReference>
<accession>A0ABS3AUH0</accession>
<evidence type="ECO:0000259" key="3">
    <source>
        <dbReference type="Pfam" id="PF00685"/>
    </source>
</evidence>
<evidence type="ECO:0000256" key="1">
    <source>
        <dbReference type="ARBA" id="ARBA00022679"/>
    </source>
</evidence>
<comment type="caution">
    <text evidence="4">The sequence shown here is derived from an EMBL/GenBank/DDBJ whole genome shotgun (WGS) entry which is preliminary data.</text>
</comment>
<dbReference type="Proteomes" id="UP000717534">
    <property type="component" value="Unassembled WGS sequence"/>
</dbReference>
<dbReference type="PANTHER" id="PTHR10605:SF56">
    <property type="entry name" value="BIFUNCTIONAL HEPARAN SULFATE N-DEACETYLASE_N-SULFOTRANSFERASE"/>
    <property type="match status" value="1"/>
</dbReference>
<dbReference type="PANTHER" id="PTHR10605">
    <property type="entry name" value="HEPARAN SULFATE SULFOTRANSFERASE"/>
    <property type="match status" value="1"/>
</dbReference>
<dbReference type="InterPro" id="IPR027417">
    <property type="entry name" value="P-loop_NTPase"/>
</dbReference>
<dbReference type="InterPro" id="IPR037359">
    <property type="entry name" value="NST/OST"/>
</dbReference>
<evidence type="ECO:0000256" key="2">
    <source>
        <dbReference type="ARBA" id="ARBA00023180"/>
    </source>
</evidence>
<evidence type="ECO:0000313" key="4">
    <source>
        <dbReference type="EMBL" id="MBN4068401.1"/>
    </source>
</evidence>
<name>A0ABS3AUH0_9BACT</name>
<gene>
    <name evidence="4" type="ORF">JYU06_02605</name>
</gene>
<reference evidence="4 5" key="1">
    <citation type="submission" date="2021-02" db="EMBL/GenBank/DDBJ databases">
        <title>Activity-based single-cell genomes from oceanic crustal fluid captures similar information to metagenomic and metatranscriptomic surveys with orders of magnitude less sampling.</title>
        <authorList>
            <person name="D'Angelo T.S."/>
            <person name="Orcutt B.N."/>
        </authorList>
    </citation>
    <scope>NUCLEOTIDE SEQUENCE [LARGE SCALE GENOMIC DNA]</scope>
    <source>
        <strain evidence="4">AH-315-G02</strain>
    </source>
</reference>
<dbReference type="Pfam" id="PF00685">
    <property type="entry name" value="Sulfotransfer_1"/>
    <property type="match status" value="1"/>
</dbReference>
<proteinExistence type="predicted"/>
<sequence>MLTKSRPNLFIIGAMKSGSTSLHYYLSKHPEIFMCEPKEPWYFIKEVNWSKGEEWYLSLFKNAGNAKIIGESSTDYTKLPKYKGVPERIYEFNSGARFIYVMRDPIERSISHYWHNVRWHGEKRDMFTTISEDQHIQDVSNYIMQLSPYWGVFGKENVYTLTFEEMIRQPQESLARIFSWLGVSTDFVPPNIEKKENVTPGIVEQIKGVGALHKFRSSPLWNRVHGFFPESIKLFAKKFAVTEVKRDSQENEKSANLLRPLFLPQVDSLSLELDREFDEWTTLFNR</sequence>
<protein>
    <submittedName>
        <fullName evidence="4">Sulfotransferase</fullName>
    </submittedName>
</protein>
<keyword evidence="1" id="KW-0808">Transferase</keyword>
<keyword evidence="2" id="KW-0325">Glycoprotein</keyword>
<feature type="domain" description="Sulfotransferase" evidence="3">
    <location>
        <begin position="7"/>
        <end position="186"/>
    </location>
</feature>
<keyword evidence="5" id="KW-1185">Reference proteome</keyword>
<dbReference type="InterPro" id="IPR000863">
    <property type="entry name" value="Sulfotransferase_dom"/>
</dbReference>
<organism evidence="4 5">
    <name type="scientific">Desulfotalea psychrophila</name>
    <dbReference type="NCBI Taxonomy" id="84980"/>
    <lineage>
        <taxon>Bacteria</taxon>
        <taxon>Pseudomonadati</taxon>
        <taxon>Thermodesulfobacteriota</taxon>
        <taxon>Desulfobulbia</taxon>
        <taxon>Desulfobulbales</taxon>
        <taxon>Desulfocapsaceae</taxon>
        <taxon>Desulfotalea</taxon>
    </lineage>
</organism>
<dbReference type="EMBL" id="JAFITO010000013">
    <property type="protein sequence ID" value="MBN4068401.1"/>
    <property type="molecule type" value="Genomic_DNA"/>
</dbReference>
<dbReference type="SUPFAM" id="SSF52540">
    <property type="entry name" value="P-loop containing nucleoside triphosphate hydrolases"/>
    <property type="match status" value="1"/>
</dbReference>